<accession>A0A0C9W6N5</accession>
<protein>
    <submittedName>
        <fullName evidence="2">Uncharacterized protein</fullName>
    </submittedName>
</protein>
<dbReference type="AlphaFoldDB" id="A0A0C9W6N5"/>
<evidence type="ECO:0000313" key="2">
    <source>
        <dbReference type="EMBL" id="KIJ58441.1"/>
    </source>
</evidence>
<sequence length="480" mass="52840">MAGWNTLQFGSIQHGPNAFSNGPLSDKTHEYRVPSPRLPSLPGVQQALTHAPSRSLSPEGIPSHPAVVPSASTTSSIQLPNASRGTSPPDDASSSADAQANTATWKTRNPGRPMVPTRASGKKLSAAEKASRELSRKSTAAKRELLANALKSFQEDNKAKIDAIARAHDVTEKYVKDLLGYQMNYHSTRKPTLKNALLHAKAKEVNGGKLLHHAMTIELREMVATDPHMQDLTPEEEAKYIQELQEFRDNRTHGVRANNEAAARDVLLTANNVAKTLDGLRDRTGIYASLFITRGHINDSVQTTWYGTDNSVVFWEDVFKHSAADVAWQYEQWACAQGQNIEERDSLGSMRKQCTAYISNGLKSLTGKRDVNMNYNNYETAIVQTYGVSLVRWPDGIVFQNPSNIGTVGDIRQLRDALRSGECHWKKLSKAEHDALTADLNTRRSAGEQVKKTRKKRSDAGTSRTSKRKEVEGTPGGGDC</sequence>
<feature type="region of interest" description="Disordered" evidence="1">
    <location>
        <begin position="1"/>
        <end position="138"/>
    </location>
</feature>
<proteinExistence type="predicted"/>
<gene>
    <name evidence="2" type="ORF">HYDPIDRAFT_102650</name>
</gene>
<dbReference type="Proteomes" id="UP000053820">
    <property type="component" value="Unassembled WGS sequence"/>
</dbReference>
<feature type="compositionally biased region" description="Basic and acidic residues" evidence="1">
    <location>
        <begin position="125"/>
        <end position="138"/>
    </location>
</feature>
<feature type="compositionally biased region" description="Polar residues" evidence="1">
    <location>
        <begin position="70"/>
        <end position="86"/>
    </location>
</feature>
<feature type="compositionally biased region" description="Polar residues" evidence="1">
    <location>
        <begin position="1"/>
        <end position="11"/>
    </location>
</feature>
<evidence type="ECO:0000256" key="1">
    <source>
        <dbReference type="SAM" id="MobiDB-lite"/>
    </source>
</evidence>
<dbReference type="HOGENOM" id="CLU_035160_1_0_1"/>
<keyword evidence="3" id="KW-1185">Reference proteome</keyword>
<dbReference type="OrthoDB" id="3223825at2759"/>
<name>A0A0C9W6N5_9AGAM</name>
<organism evidence="2 3">
    <name type="scientific">Hydnomerulius pinastri MD-312</name>
    <dbReference type="NCBI Taxonomy" id="994086"/>
    <lineage>
        <taxon>Eukaryota</taxon>
        <taxon>Fungi</taxon>
        <taxon>Dikarya</taxon>
        <taxon>Basidiomycota</taxon>
        <taxon>Agaricomycotina</taxon>
        <taxon>Agaricomycetes</taxon>
        <taxon>Agaricomycetidae</taxon>
        <taxon>Boletales</taxon>
        <taxon>Boletales incertae sedis</taxon>
        <taxon>Leucogyrophana</taxon>
    </lineage>
</organism>
<feature type="region of interest" description="Disordered" evidence="1">
    <location>
        <begin position="437"/>
        <end position="480"/>
    </location>
</feature>
<evidence type="ECO:0000313" key="3">
    <source>
        <dbReference type="Proteomes" id="UP000053820"/>
    </source>
</evidence>
<reference evidence="2 3" key="1">
    <citation type="submission" date="2014-04" db="EMBL/GenBank/DDBJ databases">
        <title>Evolutionary Origins and Diversification of the Mycorrhizal Mutualists.</title>
        <authorList>
            <consortium name="DOE Joint Genome Institute"/>
            <consortium name="Mycorrhizal Genomics Consortium"/>
            <person name="Kohler A."/>
            <person name="Kuo A."/>
            <person name="Nagy L.G."/>
            <person name="Floudas D."/>
            <person name="Copeland A."/>
            <person name="Barry K.W."/>
            <person name="Cichocki N."/>
            <person name="Veneault-Fourrey C."/>
            <person name="LaButti K."/>
            <person name="Lindquist E.A."/>
            <person name="Lipzen A."/>
            <person name="Lundell T."/>
            <person name="Morin E."/>
            <person name="Murat C."/>
            <person name="Riley R."/>
            <person name="Ohm R."/>
            <person name="Sun H."/>
            <person name="Tunlid A."/>
            <person name="Henrissat B."/>
            <person name="Grigoriev I.V."/>
            <person name="Hibbett D.S."/>
            <person name="Martin F."/>
        </authorList>
    </citation>
    <scope>NUCLEOTIDE SEQUENCE [LARGE SCALE GENOMIC DNA]</scope>
    <source>
        <strain evidence="2 3">MD-312</strain>
    </source>
</reference>
<feature type="compositionally biased region" description="Basic and acidic residues" evidence="1">
    <location>
        <begin position="437"/>
        <end position="451"/>
    </location>
</feature>
<feature type="compositionally biased region" description="Polar residues" evidence="1">
    <location>
        <begin position="46"/>
        <end position="56"/>
    </location>
</feature>
<dbReference type="EMBL" id="KN839940">
    <property type="protein sequence ID" value="KIJ58441.1"/>
    <property type="molecule type" value="Genomic_DNA"/>
</dbReference>